<dbReference type="Pfam" id="PF12625">
    <property type="entry name" value="Arabinose_bd"/>
    <property type="match status" value="1"/>
</dbReference>
<gene>
    <name evidence="6" type="ORF">GGQ72_002951</name>
</gene>
<keyword evidence="4" id="KW-1133">Transmembrane helix</keyword>
<dbReference type="AlphaFoldDB" id="A0A7W6LHB4"/>
<keyword evidence="4" id="KW-0472">Membrane</keyword>
<dbReference type="Proteomes" id="UP000519897">
    <property type="component" value="Unassembled WGS sequence"/>
</dbReference>
<keyword evidence="7" id="KW-1185">Reference proteome</keyword>
<dbReference type="GO" id="GO:0005829">
    <property type="term" value="C:cytosol"/>
    <property type="evidence" value="ECO:0007669"/>
    <property type="project" value="TreeGrafter"/>
</dbReference>
<dbReference type="InterPro" id="IPR018060">
    <property type="entry name" value="HTH_AraC"/>
</dbReference>
<keyword evidence="1" id="KW-0805">Transcription regulation</keyword>
<keyword evidence="2 6" id="KW-0238">DNA-binding</keyword>
<dbReference type="GO" id="GO:0000976">
    <property type="term" value="F:transcription cis-regulatory region binding"/>
    <property type="evidence" value="ECO:0007669"/>
    <property type="project" value="TreeGrafter"/>
</dbReference>
<dbReference type="PANTHER" id="PTHR47894:SF1">
    <property type="entry name" value="HTH-TYPE TRANSCRIPTIONAL REGULATOR VQSM"/>
    <property type="match status" value="1"/>
</dbReference>
<evidence type="ECO:0000256" key="3">
    <source>
        <dbReference type="ARBA" id="ARBA00023163"/>
    </source>
</evidence>
<dbReference type="PROSITE" id="PS00041">
    <property type="entry name" value="HTH_ARAC_FAMILY_1"/>
    <property type="match status" value="1"/>
</dbReference>
<comment type="caution">
    <text evidence="6">The sequence shown here is derived from an EMBL/GenBank/DDBJ whole genome shotgun (WGS) entry which is preliminary data.</text>
</comment>
<name>A0A7W6LHB4_9HYPH</name>
<dbReference type="SUPFAM" id="SSF46689">
    <property type="entry name" value="Homeodomain-like"/>
    <property type="match status" value="1"/>
</dbReference>
<dbReference type="SMART" id="SM00342">
    <property type="entry name" value="HTH_ARAC"/>
    <property type="match status" value="1"/>
</dbReference>
<accession>A0A7W6LHB4</accession>
<feature type="transmembrane region" description="Helical" evidence="4">
    <location>
        <begin position="139"/>
        <end position="157"/>
    </location>
</feature>
<dbReference type="InterPro" id="IPR018062">
    <property type="entry name" value="HTH_AraC-typ_CS"/>
</dbReference>
<evidence type="ECO:0000259" key="5">
    <source>
        <dbReference type="PROSITE" id="PS01124"/>
    </source>
</evidence>
<dbReference type="Gene3D" id="1.10.10.60">
    <property type="entry name" value="Homeodomain-like"/>
    <property type="match status" value="1"/>
</dbReference>
<dbReference type="RefSeq" id="WP_165131302.1">
    <property type="nucleotide sequence ID" value="NZ_CP049249.1"/>
</dbReference>
<evidence type="ECO:0000313" key="6">
    <source>
        <dbReference type="EMBL" id="MBB4144394.1"/>
    </source>
</evidence>
<keyword evidence="3" id="KW-0804">Transcription</keyword>
<dbReference type="Pfam" id="PF12833">
    <property type="entry name" value="HTH_18"/>
    <property type="match status" value="1"/>
</dbReference>
<proteinExistence type="predicted"/>
<feature type="domain" description="HTH araC/xylS-type" evidence="5">
    <location>
        <begin position="236"/>
        <end position="332"/>
    </location>
</feature>
<keyword evidence="4" id="KW-0812">Transmembrane</keyword>
<organism evidence="6 7">
    <name type="scientific">Rhizobium rhizoryzae</name>
    <dbReference type="NCBI Taxonomy" id="451876"/>
    <lineage>
        <taxon>Bacteria</taxon>
        <taxon>Pseudomonadati</taxon>
        <taxon>Pseudomonadota</taxon>
        <taxon>Alphaproteobacteria</taxon>
        <taxon>Hyphomicrobiales</taxon>
        <taxon>Rhizobiaceae</taxon>
        <taxon>Rhizobium/Agrobacterium group</taxon>
        <taxon>Rhizobium</taxon>
    </lineage>
</organism>
<dbReference type="InterPro" id="IPR009057">
    <property type="entry name" value="Homeodomain-like_sf"/>
</dbReference>
<dbReference type="InterPro" id="IPR032687">
    <property type="entry name" value="AraC-type_N"/>
</dbReference>
<dbReference type="EMBL" id="JACIEC010000003">
    <property type="protein sequence ID" value="MBB4144394.1"/>
    <property type="molecule type" value="Genomic_DNA"/>
</dbReference>
<reference evidence="6 7" key="1">
    <citation type="submission" date="2020-08" db="EMBL/GenBank/DDBJ databases">
        <title>Genomic Encyclopedia of Type Strains, Phase IV (KMG-IV): sequencing the most valuable type-strain genomes for metagenomic binning, comparative biology and taxonomic classification.</title>
        <authorList>
            <person name="Goeker M."/>
        </authorList>
    </citation>
    <scope>NUCLEOTIDE SEQUENCE [LARGE SCALE GENOMIC DNA]</scope>
    <source>
        <strain evidence="6 7">DSM 29514</strain>
    </source>
</reference>
<protein>
    <submittedName>
        <fullName evidence="6">AraC-like DNA-binding protein</fullName>
    </submittedName>
</protein>
<dbReference type="GO" id="GO:0003700">
    <property type="term" value="F:DNA-binding transcription factor activity"/>
    <property type="evidence" value="ECO:0007669"/>
    <property type="project" value="InterPro"/>
</dbReference>
<dbReference type="PROSITE" id="PS01124">
    <property type="entry name" value="HTH_ARAC_FAMILY_2"/>
    <property type="match status" value="1"/>
</dbReference>
<evidence type="ECO:0000256" key="4">
    <source>
        <dbReference type="SAM" id="Phobius"/>
    </source>
</evidence>
<evidence type="ECO:0000256" key="1">
    <source>
        <dbReference type="ARBA" id="ARBA00023015"/>
    </source>
</evidence>
<evidence type="ECO:0000313" key="7">
    <source>
        <dbReference type="Proteomes" id="UP000519897"/>
    </source>
</evidence>
<sequence length="332" mass="37533">MSKITMTQHRNSLISPCFVEEALKPLLSRGIDPAPLLNSCGIDATLQEPVTIRSYGKLWRRIADVLDDEFFCLGARQMPRGSFELLCHSVITSLTLEEALVRGLKFLSIVLHQPSARLQVAKGQAILQVVQEVTTASAFTYRTFWLIILGVCCWLIAKRIPLLKVEFACEAPRDMPDYSVFFGCQVEYGAKNTAVYFDINLLTLPNIRRPADVPKFLQMAPANLLIRYRHDQTFTDLVRTILEVSSPAEWPRFDRLATTVGTAPSILRRKLKSEGTSYSKIKDSMRMKLSRDILETGDMTISELAFHMGYSEPSAFYRAFKKANGTSPRSRR</sequence>
<evidence type="ECO:0000256" key="2">
    <source>
        <dbReference type="ARBA" id="ARBA00023125"/>
    </source>
</evidence>
<dbReference type="PANTHER" id="PTHR47894">
    <property type="entry name" value="HTH-TYPE TRANSCRIPTIONAL REGULATOR GADX"/>
    <property type="match status" value="1"/>
</dbReference>